<organism evidence="2 3">
    <name type="scientific">Saccharolobus shibatae (strain ATCC 51178 / DSM 5389 / JCM 8931 / NBRC 15437 / B12)</name>
    <name type="common">Sulfolobus shibatae</name>
    <dbReference type="NCBI Taxonomy" id="523848"/>
    <lineage>
        <taxon>Archaea</taxon>
        <taxon>Thermoproteota</taxon>
        <taxon>Thermoprotei</taxon>
        <taxon>Sulfolobales</taxon>
        <taxon>Sulfolobaceae</taxon>
        <taxon>Saccharolobus</taxon>
    </lineage>
</organism>
<proteinExistence type="predicted"/>
<accession>A0A8F5BM84</accession>
<gene>
    <name evidence="2" type="ORF">J5U23_00720</name>
</gene>
<dbReference type="PANTHER" id="PTHR43638:SF3">
    <property type="entry name" value="ALDEHYDE REDUCTASE"/>
    <property type="match status" value="1"/>
</dbReference>
<dbReference type="OrthoDB" id="275427at2157"/>
<dbReference type="GeneID" id="65562319"/>
<name>A0A8F5BM84_SACSH</name>
<dbReference type="KEGG" id="sshi:J5U23_00720"/>
<dbReference type="Proteomes" id="UP000694018">
    <property type="component" value="Chromosome"/>
</dbReference>
<dbReference type="EMBL" id="CP077717">
    <property type="protein sequence ID" value="QXJ27852.1"/>
    <property type="molecule type" value="Genomic_DNA"/>
</dbReference>
<dbReference type="InterPro" id="IPR023210">
    <property type="entry name" value="NADP_OxRdtase_dom"/>
</dbReference>
<dbReference type="PIRSF" id="PIRSF000097">
    <property type="entry name" value="AKR"/>
    <property type="match status" value="1"/>
</dbReference>
<dbReference type="RefSeq" id="WP_218261221.1">
    <property type="nucleotide sequence ID" value="NZ_CP077717.1"/>
</dbReference>
<dbReference type="PANTHER" id="PTHR43638">
    <property type="entry name" value="OXIDOREDUCTASE, ALDO/KETO REDUCTASE FAMILY PROTEIN"/>
    <property type="match status" value="1"/>
</dbReference>
<dbReference type="Pfam" id="PF00248">
    <property type="entry name" value="Aldo_ket_red"/>
    <property type="match status" value="1"/>
</dbReference>
<reference evidence="2" key="1">
    <citation type="journal article" date="2021" name="Environ. Microbiol.">
        <title>New insights into the diversity and evolution of the archaeal mobilome from three complete genomes of Saccharolobus shibatae.</title>
        <authorList>
            <person name="Medvedeva S."/>
            <person name="Brandt D."/>
            <person name="Cvirkaite-Krupovic V."/>
            <person name="Liu Y."/>
            <person name="Severinov K."/>
            <person name="Ishino S."/>
            <person name="Ishino Y."/>
            <person name="Prangishvili D."/>
            <person name="Kalinowski J."/>
            <person name="Krupovic M."/>
        </authorList>
    </citation>
    <scope>NUCLEOTIDE SEQUENCE</scope>
    <source>
        <strain evidence="2">B12</strain>
    </source>
</reference>
<dbReference type="InterPro" id="IPR020471">
    <property type="entry name" value="AKR"/>
</dbReference>
<sequence>MENVKKFKYFTVSSLAFGTWRIGGGYWYASHDRDNEWVSAIRKAIELGIRLIDTAEMYGNGHAEELVGEAIKGFNRDELFIVSKVWPSHADYDNVIKSAKNSSKRLGTYIDLYLLHSPSRVPICKTISAFEKLVDDGVIRYFGLSNFDVDQIERARECVSKYEIVAIQNHYSLLNRDDERKALAYAEKNGLMYMAYTPLENGILARNEFLASIGKKYNKTTIQVALNWYITGRNSLIPIVKASKIPHVEEDAGAMGWRLSEEDWREIDEHFREKSYFLDKFVSSLKSIRPWSS</sequence>
<dbReference type="AlphaFoldDB" id="A0A8F5BM84"/>
<evidence type="ECO:0000313" key="3">
    <source>
        <dbReference type="Proteomes" id="UP000694018"/>
    </source>
</evidence>
<evidence type="ECO:0000259" key="1">
    <source>
        <dbReference type="Pfam" id="PF00248"/>
    </source>
</evidence>
<dbReference type="CDD" id="cd19072">
    <property type="entry name" value="AKR_AKR3F1-like"/>
    <property type="match status" value="1"/>
</dbReference>
<evidence type="ECO:0000313" key="2">
    <source>
        <dbReference type="EMBL" id="QXJ27852.1"/>
    </source>
</evidence>
<protein>
    <submittedName>
        <fullName evidence="2">Aldo/keto reductase</fullName>
    </submittedName>
</protein>
<feature type="domain" description="NADP-dependent oxidoreductase" evidence="1">
    <location>
        <begin position="15"/>
        <end position="270"/>
    </location>
</feature>